<evidence type="ECO:0000313" key="2">
    <source>
        <dbReference type="EMBL" id="OGY22757.1"/>
    </source>
</evidence>
<dbReference type="STRING" id="1802593.A2172_05300"/>
<dbReference type="InterPro" id="IPR024653">
    <property type="entry name" value="Peptidase_M10/M27/M57"/>
</dbReference>
<proteinExistence type="predicted"/>
<comment type="caution">
    <text evidence="2">The sequence shown here is derived from an EMBL/GenBank/DDBJ whole genome shotgun (WGS) entry which is preliminary data.</text>
</comment>
<feature type="transmembrane region" description="Helical" evidence="1">
    <location>
        <begin position="14"/>
        <end position="41"/>
    </location>
</feature>
<sequence length="361" mass="40709">MDSDKNKLTFKDNIVSLLTAIAIGFGVCLVAGVITALYVAVMHTPTGFTGLYIFVFLTGVFSFALFFKRDKHSAILDRSLKVVLIFWLICSIWAGYVVFTVIYNETTSNTTAAKKLSSDQYLKQIGNYSKEYCTRTEFYPIDLNFVASIYYIQQNASKIQYFSGYLSDLNLIKNCLDISYANSEAEMSGANGLFFFSSPESGKNHFKILISPSYKKSDMILNSYLLAHEITHAEQFIHTDIYNRVNSECTTMTDEATCKWLIPKTHELLGIKDCIGNEAEAWQNQGFFLVTTPGDSLGKLVVYSNYYKYDPQVAQAENLFYFTGKVVNACIGNDKEACTRQNFRNFVSSIPAYQKQCGLTK</sequence>
<feature type="transmembrane region" description="Helical" evidence="1">
    <location>
        <begin position="47"/>
        <end position="67"/>
    </location>
</feature>
<organism evidence="2 3">
    <name type="scientific">Candidatus Woykebacteria bacterium RBG_13_40_15</name>
    <dbReference type="NCBI Taxonomy" id="1802593"/>
    <lineage>
        <taxon>Bacteria</taxon>
        <taxon>Candidatus Woykeibacteriota</taxon>
    </lineage>
</organism>
<keyword evidence="1" id="KW-1133">Transmembrane helix</keyword>
<protein>
    <submittedName>
        <fullName evidence="2">Uncharacterized protein</fullName>
    </submittedName>
</protein>
<gene>
    <name evidence="2" type="ORF">A2172_05300</name>
</gene>
<reference evidence="2 3" key="1">
    <citation type="journal article" date="2016" name="Nat. Commun.">
        <title>Thousands of microbial genomes shed light on interconnected biogeochemical processes in an aquifer system.</title>
        <authorList>
            <person name="Anantharaman K."/>
            <person name="Brown C.T."/>
            <person name="Hug L.A."/>
            <person name="Sharon I."/>
            <person name="Castelle C.J."/>
            <person name="Probst A.J."/>
            <person name="Thomas B.C."/>
            <person name="Singh A."/>
            <person name="Wilkins M.J."/>
            <person name="Karaoz U."/>
            <person name="Brodie E.L."/>
            <person name="Williams K.H."/>
            <person name="Hubbard S.S."/>
            <person name="Banfield J.F."/>
        </authorList>
    </citation>
    <scope>NUCLEOTIDE SEQUENCE [LARGE SCALE GENOMIC DNA]</scope>
</reference>
<keyword evidence="1" id="KW-0472">Membrane</keyword>
<name>A0A1G1W5U2_9BACT</name>
<dbReference type="Proteomes" id="UP000176631">
    <property type="component" value="Unassembled WGS sequence"/>
</dbReference>
<dbReference type="Pfam" id="PF12388">
    <property type="entry name" value="Peptidase_M57"/>
    <property type="match status" value="1"/>
</dbReference>
<evidence type="ECO:0000256" key="1">
    <source>
        <dbReference type="SAM" id="Phobius"/>
    </source>
</evidence>
<keyword evidence="1" id="KW-0812">Transmembrane</keyword>
<feature type="transmembrane region" description="Helical" evidence="1">
    <location>
        <begin position="79"/>
        <end position="103"/>
    </location>
</feature>
<dbReference type="EMBL" id="MHCP01000036">
    <property type="protein sequence ID" value="OGY22757.1"/>
    <property type="molecule type" value="Genomic_DNA"/>
</dbReference>
<accession>A0A1G1W5U2</accession>
<evidence type="ECO:0000313" key="3">
    <source>
        <dbReference type="Proteomes" id="UP000176631"/>
    </source>
</evidence>
<dbReference type="AlphaFoldDB" id="A0A1G1W5U2"/>